<sequence>MTKSEREEILSALTSRIFAAMLDDIVMDAALQSHHEITRTRAICHICNTRCGLVHGSGSSYSQSASHPSPSSVGNATTNGATGTGASTPTSIKTAEGNVLYECVNCKRQIASNRYAPHLSSCMGIGTGTRRGAVRNANVKTRISTEPGRSVSPYLGLEAGNASEDGKNPKGKSKSKSKRADDAEFNLKRKRPVSPQISPNKKQKKSKTAAPLVRVRSNSQSTNLQIPSSNSKVPSKLRSSSTVSLLEREQDRERSSSPSHSSSAGTPIASISTPTSSFSAHSPAGTGPPRRGRPPKNKANGVGVGRGAPIAPPKRPSPPRPPPPTVRIEPDYLIDEFLIWQLDVEGQETGSSTDTSDSS</sequence>
<evidence type="ECO:0000256" key="1">
    <source>
        <dbReference type="ARBA" id="ARBA00004123"/>
    </source>
</evidence>
<keyword evidence="3" id="KW-0863">Zinc-finger</keyword>
<evidence type="ECO:0000313" key="13">
    <source>
        <dbReference type="Proteomes" id="UP000008063"/>
    </source>
</evidence>
<dbReference type="GO" id="GO:0000124">
    <property type="term" value="C:SAGA complex"/>
    <property type="evidence" value="ECO:0007669"/>
    <property type="project" value="TreeGrafter"/>
</dbReference>
<feature type="compositionally biased region" description="Low complexity" evidence="11">
    <location>
        <begin position="58"/>
        <end position="86"/>
    </location>
</feature>
<evidence type="ECO:0000256" key="11">
    <source>
        <dbReference type="SAM" id="MobiDB-lite"/>
    </source>
</evidence>
<keyword evidence="13" id="KW-1185">Reference proteome</keyword>
<keyword evidence="2" id="KW-0479">Metal-binding</keyword>
<dbReference type="GO" id="GO:0006357">
    <property type="term" value="P:regulation of transcription by RNA polymerase II"/>
    <property type="evidence" value="ECO:0007669"/>
    <property type="project" value="TreeGrafter"/>
</dbReference>
<gene>
    <name evidence="12" type="ORF">SERLA73DRAFT_162318</name>
</gene>
<feature type="compositionally biased region" description="Low complexity" evidence="11">
    <location>
        <begin position="256"/>
        <end position="289"/>
    </location>
</feature>
<evidence type="ECO:0000256" key="7">
    <source>
        <dbReference type="ARBA" id="ARBA00023159"/>
    </source>
</evidence>
<evidence type="ECO:0000256" key="4">
    <source>
        <dbReference type="ARBA" id="ARBA00022833"/>
    </source>
</evidence>
<dbReference type="InterPro" id="IPR051078">
    <property type="entry name" value="SGF11"/>
</dbReference>
<feature type="region of interest" description="Disordered" evidence="11">
    <location>
        <begin position="58"/>
        <end position="91"/>
    </location>
</feature>
<accession>F8Q7A3</accession>
<dbReference type="eggNOG" id="ENOG502SB37">
    <property type="taxonomic scope" value="Eukaryota"/>
</dbReference>
<dbReference type="Proteomes" id="UP000008063">
    <property type="component" value="Unassembled WGS sequence"/>
</dbReference>
<protein>
    <recommendedName>
        <fullName evidence="10">SAGA-associated factor 11</fullName>
    </recommendedName>
</protein>
<feature type="compositionally biased region" description="Basic and acidic residues" evidence="11">
    <location>
        <begin position="178"/>
        <end position="187"/>
    </location>
</feature>
<dbReference type="OMA" id="CKRQIAS"/>
<feature type="region of interest" description="Disordered" evidence="11">
    <location>
        <begin position="136"/>
        <end position="329"/>
    </location>
</feature>
<dbReference type="HOGENOM" id="CLU_054417_0_0_1"/>
<evidence type="ECO:0000256" key="9">
    <source>
        <dbReference type="ARBA" id="ARBA00023242"/>
    </source>
</evidence>
<organism evidence="13">
    <name type="scientific">Serpula lacrymans var. lacrymans (strain S7.3)</name>
    <name type="common">Dry rot fungus</name>
    <dbReference type="NCBI Taxonomy" id="936435"/>
    <lineage>
        <taxon>Eukaryota</taxon>
        <taxon>Fungi</taxon>
        <taxon>Dikarya</taxon>
        <taxon>Basidiomycota</taxon>
        <taxon>Agaricomycotina</taxon>
        <taxon>Agaricomycetes</taxon>
        <taxon>Agaricomycetidae</taxon>
        <taxon>Boletales</taxon>
        <taxon>Coniophorineae</taxon>
        <taxon>Serpulaceae</taxon>
        <taxon>Serpula</taxon>
    </lineage>
</organism>
<dbReference type="GO" id="GO:0006325">
    <property type="term" value="P:chromatin organization"/>
    <property type="evidence" value="ECO:0007669"/>
    <property type="project" value="UniProtKB-KW"/>
</dbReference>
<dbReference type="Pfam" id="PF08209">
    <property type="entry name" value="Sgf11"/>
    <property type="match status" value="1"/>
</dbReference>
<dbReference type="PANTHER" id="PTHR46367">
    <property type="entry name" value="ATAXIN-7-LIKE PROTEIN 3"/>
    <property type="match status" value="1"/>
</dbReference>
<name>F8Q7A3_SERL3</name>
<dbReference type="InterPro" id="IPR013246">
    <property type="entry name" value="SAGA_su_Sgf11"/>
</dbReference>
<evidence type="ECO:0000256" key="8">
    <source>
        <dbReference type="ARBA" id="ARBA00023163"/>
    </source>
</evidence>
<feature type="compositionally biased region" description="Basic and acidic residues" evidence="11">
    <location>
        <begin position="246"/>
        <end position="255"/>
    </location>
</feature>
<keyword evidence="7 10" id="KW-0010">Activator</keyword>
<reference evidence="13" key="1">
    <citation type="journal article" date="2011" name="Science">
        <title>The plant cell wall-decomposing machinery underlies the functional diversity of forest fungi.</title>
        <authorList>
            <person name="Eastwood D.C."/>
            <person name="Floudas D."/>
            <person name="Binder M."/>
            <person name="Majcherczyk A."/>
            <person name="Schneider P."/>
            <person name="Aerts A."/>
            <person name="Asiegbu F.O."/>
            <person name="Baker S.E."/>
            <person name="Barry K."/>
            <person name="Bendiksby M."/>
            <person name="Blumentritt M."/>
            <person name="Coutinho P.M."/>
            <person name="Cullen D."/>
            <person name="de Vries R.P."/>
            <person name="Gathman A."/>
            <person name="Goodell B."/>
            <person name="Henrissat B."/>
            <person name="Ihrmark K."/>
            <person name="Kauserud H."/>
            <person name="Kohler A."/>
            <person name="LaButti K."/>
            <person name="Lapidus A."/>
            <person name="Lavin J.L."/>
            <person name="Lee Y.-H."/>
            <person name="Lindquist E."/>
            <person name="Lilly W."/>
            <person name="Lucas S."/>
            <person name="Morin E."/>
            <person name="Murat C."/>
            <person name="Oguiza J.A."/>
            <person name="Park J."/>
            <person name="Pisabarro A.G."/>
            <person name="Riley R."/>
            <person name="Rosling A."/>
            <person name="Salamov A."/>
            <person name="Schmidt O."/>
            <person name="Schmutz J."/>
            <person name="Skrede I."/>
            <person name="Stenlid J."/>
            <person name="Wiebenga A."/>
            <person name="Xie X."/>
            <person name="Kuees U."/>
            <person name="Hibbett D.S."/>
            <person name="Hoffmeister D."/>
            <person name="Hoegberg N."/>
            <person name="Martin F."/>
            <person name="Grigoriev I.V."/>
            <person name="Watkinson S.C."/>
        </authorList>
    </citation>
    <scope>NUCLEOTIDE SEQUENCE [LARGE SCALE GENOMIC DNA]</scope>
    <source>
        <strain evidence="13">strain S7.3</strain>
    </source>
</reference>
<keyword evidence="4" id="KW-0862">Zinc</keyword>
<dbReference type="PANTHER" id="PTHR46367:SF1">
    <property type="entry name" value="ATAXIN-7-LIKE PROTEIN 3"/>
    <property type="match status" value="1"/>
</dbReference>
<dbReference type="Gene3D" id="3.30.160.60">
    <property type="entry name" value="Classic Zinc Finger"/>
    <property type="match status" value="1"/>
</dbReference>
<evidence type="ECO:0000256" key="3">
    <source>
        <dbReference type="ARBA" id="ARBA00022771"/>
    </source>
</evidence>
<keyword evidence="8" id="KW-0804">Transcription</keyword>
<evidence type="ECO:0000256" key="5">
    <source>
        <dbReference type="ARBA" id="ARBA00022853"/>
    </source>
</evidence>
<dbReference type="STRING" id="936435.F8Q7A3"/>
<keyword evidence="9" id="KW-0539">Nucleus</keyword>
<keyword evidence="6" id="KW-0805">Transcription regulation</keyword>
<evidence type="ECO:0000256" key="6">
    <source>
        <dbReference type="ARBA" id="ARBA00023015"/>
    </source>
</evidence>
<feature type="compositionally biased region" description="Polar residues" evidence="11">
    <location>
        <begin position="216"/>
        <end position="244"/>
    </location>
</feature>
<feature type="compositionally biased region" description="Pro residues" evidence="11">
    <location>
        <begin position="310"/>
        <end position="325"/>
    </location>
</feature>
<keyword evidence="5" id="KW-0156">Chromatin regulator</keyword>
<evidence type="ECO:0000256" key="2">
    <source>
        <dbReference type="ARBA" id="ARBA00022723"/>
    </source>
</evidence>
<proteinExistence type="inferred from homology"/>
<dbReference type="GO" id="GO:0071819">
    <property type="term" value="C:DUBm complex"/>
    <property type="evidence" value="ECO:0007669"/>
    <property type="project" value="TreeGrafter"/>
</dbReference>
<dbReference type="EMBL" id="GL945485">
    <property type="protein sequence ID" value="EGN95441.1"/>
    <property type="molecule type" value="Genomic_DNA"/>
</dbReference>
<evidence type="ECO:0000256" key="10">
    <source>
        <dbReference type="RuleBase" id="RU261113"/>
    </source>
</evidence>
<dbReference type="AlphaFoldDB" id="F8Q7A3"/>
<evidence type="ECO:0000313" key="12">
    <source>
        <dbReference type="EMBL" id="EGN95441.1"/>
    </source>
</evidence>
<comment type="subcellular location">
    <subcellularLocation>
        <location evidence="1 10">Nucleus</location>
    </subcellularLocation>
</comment>
<dbReference type="InParanoid" id="F8Q7A3"/>
<dbReference type="GO" id="GO:0003713">
    <property type="term" value="F:transcription coactivator activity"/>
    <property type="evidence" value="ECO:0007669"/>
    <property type="project" value="TreeGrafter"/>
</dbReference>
<dbReference type="GO" id="GO:0008270">
    <property type="term" value="F:zinc ion binding"/>
    <property type="evidence" value="ECO:0007669"/>
    <property type="project" value="UniProtKB-KW"/>
</dbReference>
<comment type="similarity">
    <text evidence="10">Belongs to the SGF11 family.</text>
</comment>
<dbReference type="OrthoDB" id="21557at2759"/>